<reference evidence="8 9" key="1">
    <citation type="journal article" date="2023" name="BMC Biol.">
        <title>The compact genome of the sponge Oopsacas minuta (Hexactinellida) is lacking key metazoan core genes.</title>
        <authorList>
            <person name="Santini S."/>
            <person name="Schenkelaars Q."/>
            <person name="Jourda C."/>
            <person name="Duchesne M."/>
            <person name="Belahbib H."/>
            <person name="Rocher C."/>
            <person name="Selva M."/>
            <person name="Riesgo A."/>
            <person name="Vervoort M."/>
            <person name="Leys S.P."/>
            <person name="Kodjabachian L."/>
            <person name="Le Bivic A."/>
            <person name="Borchiellini C."/>
            <person name="Claverie J.M."/>
            <person name="Renard E."/>
        </authorList>
    </citation>
    <scope>NUCLEOTIDE SEQUENCE [LARGE SCALE GENOMIC DNA]</scope>
    <source>
        <strain evidence="8">SPO-2</strain>
    </source>
</reference>
<dbReference type="AlphaFoldDB" id="A0AAV7JKA9"/>
<name>A0AAV7JKA9_9METZ</name>
<dbReference type="InterPro" id="IPR001130">
    <property type="entry name" value="TatD-like"/>
</dbReference>
<dbReference type="GO" id="GO:0005829">
    <property type="term" value="C:cytosol"/>
    <property type="evidence" value="ECO:0007669"/>
    <property type="project" value="TreeGrafter"/>
</dbReference>
<dbReference type="PIRSF" id="PIRSF005902">
    <property type="entry name" value="DNase_TatD"/>
    <property type="match status" value="1"/>
</dbReference>
<evidence type="ECO:0000256" key="3">
    <source>
        <dbReference type="ARBA" id="ARBA00022723"/>
    </source>
</evidence>
<dbReference type="PANTHER" id="PTHR10060:SF15">
    <property type="entry name" value="DEOXYRIBONUCLEASE TATDN1"/>
    <property type="match status" value="1"/>
</dbReference>
<dbReference type="SUPFAM" id="SSF51556">
    <property type="entry name" value="Metallo-dependent hydrolases"/>
    <property type="match status" value="1"/>
</dbReference>
<evidence type="ECO:0000313" key="9">
    <source>
        <dbReference type="Proteomes" id="UP001165289"/>
    </source>
</evidence>
<evidence type="ECO:0000313" key="8">
    <source>
        <dbReference type="EMBL" id="KAI6649378.1"/>
    </source>
</evidence>
<dbReference type="EMBL" id="JAKMXF010000321">
    <property type="protein sequence ID" value="KAI6649378.1"/>
    <property type="molecule type" value="Genomic_DNA"/>
</dbReference>
<dbReference type="Pfam" id="PF01026">
    <property type="entry name" value="TatD_DNase"/>
    <property type="match status" value="1"/>
</dbReference>
<evidence type="ECO:0000256" key="1">
    <source>
        <dbReference type="ARBA" id="ARBA00009275"/>
    </source>
</evidence>
<dbReference type="InterPro" id="IPR050891">
    <property type="entry name" value="TatD-type_Hydrolase"/>
</dbReference>
<proteinExistence type="inferred from homology"/>
<keyword evidence="9" id="KW-1185">Reference proteome</keyword>
<evidence type="ECO:0000256" key="6">
    <source>
        <dbReference type="ARBA" id="ARBA00045223"/>
    </source>
</evidence>
<evidence type="ECO:0000256" key="5">
    <source>
        <dbReference type="ARBA" id="ARBA00039767"/>
    </source>
</evidence>
<feature type="binding site" evidence="7">
    <location>
        <position position="119"/>
    </location>
    <ligand>
        <name>a divalent metal cation</name>
        <dbReference type="ChEBI" id="CHEBI:60240"/>
        <label>1</label>
    </ligand>
</feature>
<protein>
    <recommendedName>
        <fullName evidence="5">Deoxyribonuclease TATDN1</fullName>
    </recommendedName>
</protein>
<keyword evidence="2" id="KW-0540">Nuclease</keyword>
<dbReference type="InterPro" id="IPR032466">
    <property type="entry name" value="Metal_Hydrolase"/>
</dbReference>
<comment type="function">
    <text evidence="6">Deoxyribonuclease which catalyzes (in vitro) the decatenation of kinetoplast DNA, which are circular DNA catenated to each other, producing linear DNA molecules. Plays an important role in chromosomal segregation and cell cycle progression during eye development probably via its DNA decatenation activity.</text>
</comment>
<sequence length="306" mass="34120">MASKLIRGIVDIGVNLTDPVYQGVYYKSKHHPPDLDRVLVRTEQSGITQMIITGGCLSESREALELATTSNMLYSTVGCHPTRCLEFETCKEGPAAYLASLRALVMSNRESGKIVAVGETGLDFDRLNFCPKEIQIKHFEPQILLSIELGLPLFLHCRNAFNEFHAVMKKHITSCHGGVVHSFTGSLDEAIAFTDMGLYIGINGCSLKTEDNIKVVSGIPLDKMMVETDAPWCEIRQTHASYKFIKTQFPAVKKEKWSGDKMVKSRNEPCKISQVLEVIAAIKGCPIDLVIEKTYENTKNMFFPKL</sequence>
<dbReference type="GO" id="GO:0008296">
    <property type="term" value="F:3'-5'-DNA exonuclease activity"/>
    <property type="evidence" value="ECO:0007669"/>
    <property type="project" value="TreeGrafter"/>
</dbReference>
<keyword evidence="3 7" id="KW-0479">Metal-binding</keyword>
<dbReference type="GO" id="GO:0046872">
    <property type="term" value="F:metal ion binding"/>
    <property type="evidence" value="ECO:0007669"/>
    <property type="project" value="UniProtKB-KW"/>
</dbReference>
<dbReference type="CDD" id="cd01310">
    <property type="entry name" value="TatD_DNAse"/>
    <property type="match status" value="1"/>
</dbReference>
<feature type="binding site" evidence="7">
    <location>
        <position position="181"/>
    </location>
    <ligand>
        <name>a divalent metal cation</name>
        <dbReference type="ChEBI" id="CHEBI:60240"/>
        <label>2</label>
    </ligand>
</feature>
<comment type="caution">
    <text evidence="8">The sequence shown here is derived from an EMBL/GenBank/DDBJ whole genome shotgun (WGS) entry which is preliminary data.</text>
</comment>
<comment type="similarity">
    <text evidence="1">Belongs to the metallo-dependent hydrolases superfamily. TatD-type hydrolase family.</text>
</comment>
<keyword evidence="4" id="KW-0378">Hydrolase</keyword>
<gene>
    <name evidence="8" type="ORF">LOD99_11744</name>
</gene>
<evidence type="ECO:0000256" key="4">
    <source>
        <dbReference type="ARBA" id="ARBA00022801"/>
    </source>
</evidence>
<evidence type="ECO:0000256" key="2">
    <source>
        <dbReference type="ARBA" id="ARBA00022722"/>
    </source>
</evidence>
<accession>A0AAV7JKA9</accession>
<evidence type="ECO:0000256" key="7">
    <source>
        <dbReference type="PIRSR" id="PIRSR005902-1"/>
    </source>
</evidence>
<dbReference type="Gene3D" id="3.20.20.140">
    <property type="entry name" value="Metal-dependent hydrolases"/>
    <property type="match status" value="1"/>
</dbReference>
<dbReference type="Proteomes" id="UP001165289">
    <property type="component" value="Unassembled WGS sequence"/>
</dbReference>
<feature type="binding site" evidence="7">
    <location>
        <position position="156"/>
    </location>
    <ligand>
        <name>a divalent metal cation</name>
        <dbReference type="ChEBI" id="CHEBI:60240"/>
        <label>2</label>
    </ligand>
</feature>
<dbReference type="PANTHER" id="PTHR10060">
    <property type="entry name" value="TATD FAMILY DEOXYRIBONUCLEASE"/>
    <property type="match status" value="1"/>
</dbReference>
<organism evidence="8 9">
    <name type="scientific">Oopsacas minuta</name>
    <dbReference type="NCBI Taxonomy" id="111878"/>
    <lineage>
        <taxon>Eukaryota</taxon>
        <taxon>Metazoa</taxon>
        <taxon>Porifera</taxon>
        <taxon>Hexactinellida</taxon>
        <taxon>Hexasterophora</taxon>
        <taxon>Lyssacinosida</taxon>
        <taxon>Leucopsacidae</taxon>
        <taxon>Oopsacas</taxon>
    </lineage>
</organism>
<feature type="binding site" evidence="7">
    <location>
        <position position="229"/>
    </location>
    <ligand>
        <name>a divalent metal cation</name>
        <dbReference type="ChEBI" id="CHEBI:60240"/>
        <label>1</label>
    </ligand>
</feature>